<evidence type="ECO:0000256" key="1">
    <source>
        <dbReference type="ARBA" id="ARBA00001933"/>
    </source>
</evidence>
<evidence type="ECO:0000313" key="4">
    <source>
        <dbReference type="EMBL" id="SDB46874.1"/>
    </source>
</evidence>
<name>A0A1G6DNW9_9BACT</name>
<dbReference type="GO" id="GO:0008652">
    <property type="term" value="P:amino acid biosynthetic process"/>
    <property type="evidence" value="ECO:0007669"/>
    <property type="project" value="UniProtKB-ARBA"/>
</dbReference>
<comment type="cofactor">
    <cofactor evidence="1">
        <name>pyridoxal 5'-phosphate</name>
        <dbReference type="ChEBI" id="CHEBI:597326"/>
    </cofactor>
</comment>
<gene>
    <name evidence="4" type="ORF">SAMN05660653_02271</name>
</gene>
<protein>
    <submittedName>
        <fullName evidence="4">Branched-chain amino acid aminotransferase</fullName>
    </submittedName>
</protein>
<dbReference type="InterPro" id="IPR043132">
    <property type="entry name" value="BCAT-like_C"/>
</dbReference>
<keyword evidence="5" id="KW-1185">Reference proteome</keyword>
<proteinExistence type="inferred from homology"/>
<accession>A0A1G6DNW9</accession>
<dbReference type="GO" id="GO:0046394">
    <property type="term" value="P:carboxylic acid biosynthetic process"/>
    <property type="evidence" value="ECO:0007669"/>
    <property type="project" value="UniProtKB-ARBA"/>
</dbReference>
<reference evidence="4 5" key="1">
    <citation type="submission" date="2016-10" db="EMBL/GenBank/DDBJ databases">
        <authorList>
            <person name="de Groot N.N."/>
        </authorList>
    </citation>
    <scope>NUCLEOTIDE SEQUENCE [LARGE SCALE GENOMIC DNA]</scope>
    <source>
        <strain evidence="4 5">ASO4-2</strain>
    </source>
</reference>
<comment type="similarity">
    <text evidence="2">Belongs to the class-IV pyridoxal-phosphate-dependent aminotransferase family.</text>
</comment>
<dbReference type="InterPro" id="IPR001544">
    <property type="entry name" value="Aminotrans_IV"/>
</dbReference>
<dbReference type="PANTHER" id="PTHR42743">
    <property type="entry name" value="AMINO-ACID AMINOTRANSFERASE"/>
    <property type="match status" value="1"/>
</dbReference>
<keyword evidence="3" id="KW-0663">Pyridoxal phosphate</keyword>
<dbReference type="EMBL" id="FMXO01000013">
    <property type="protein sequence ID" value="SDB46874.1"/>
    <property type="molecule type" value="Genomic_DNA"/>
</dbReference>
<organism evidence="4 5">
    <name type="scientific">Desulfonatronum thiosulfatophilum</name>
    <dbReference type="NCBI Taxonomy" id="617002"/>
    <lineage>
        <taxon>Bacteria</taxon>
        <taxon>Pseudomonadati</taxon>
        <taxon>Thermodesulfobacteriota</taxon>
        <taxon>Desulfovibrionia</taxon>
        <taxon>Desulfovibrionales</taxon>
        <taxon>Desulfonatronaceae</taxon>
        <taxon>Desulfonatronum</taxon>
    </lineage>
</organism>
<dbReference type="Proteomes" id="UP000198771">
    <property type="component" value="Unassembled WGS sequence"/>
</dbReference>
<dbReference type="STRING" id="617002.SAMN05660653_02271"/>
<dbReference type="AlphaFoldDB" id="A0A1G6DNW9"/>
<dbReference type="PANTHER" id="PTHR42743:SF22">
    <property type="entry name" value="D-AMINO-ACID TRANSAMINASE, CHLOROPLASTIC"/>
    <property type="match status" value="1"/>
</dbReference>
<dbReference type="SUPFAM" id="SSF56752">
    <property type="entry name" value="D-aminoacid aminotransferase-like PLP-dependent enzymes"/>
    <property type="match status" value="1"/>
</dbReference>
<evidence type="ECO:0000256" key="3">
    <source>
        <dbReference type="ARBA" id="ARBA00022898"/>
    </source>
</evidence>
<keyword evidence="4" id="KW-0032">Aminotransferase</keyword>
<dbReference type="InterPro" id="IPR043131">
    <property type="entry name" value="BCAT-like_N"/>
</dbReference>
<dbReference type="GO" id="GO:0008483">
    <property type="term" value="F:transaminase activity"/>
    <property type="evidence" value="ECO:0007669"/>
    <property type="project" value="UniProtKB-KW"/>
</dbReference>
<dbReference type="Gene3D" id="3.20.10.10">
    <property type="entry name" value="D-amino Acid Aminotransferase, subunit A, domain 2"/>
    <property type="match status" value="1"/>
</dbReference>
<keyword evidence="4" id="KW-0808">Transferase</keyword>
<dbReference type="InterPro" id="IPR036038">
    <property type="entry name" value="Aminotransferase-like"/>
</dbReference>
<evidence type="ECO:0000256" key="2">
    <source>
        <dbReference type="ARBA" id="ARBA00009320"/>
    </source>
</evidence>
<dbReference type="Pfam" id="PF01063">
    <property type="entry name" value="Aminotran_4"/>
    <property type="match status" value="1"/>
</dbReference>
<dbReference type="FunFam" id="3.20.10.10:FF:000002">
    <property type="entry name" value="D-alanine aminotransferase"/>
    <property type="match status" value="1"/>
</dbReference>
<dbReference type="Gene3D" id="3.30.470.10">
    <property type="match status" value="1"/>
</dbReference>
<sequence length="316" mass="35272">MLSIEKDQQAYMQRLLQAPRPGIDEVLAFYDHRVGVVGTDPRLMLLPLDDHMVHRGDGVFETMKFVDGKLYQMEPHVERLTFSAQSIFLEPPCTWDELKTMIVDVSRAASAQQGMVRVLLGRGPGGFGIDARECPRASLYIVVYKLHPRPEEAYKKGVTASRCSMPAKNGLMAKIKSVNYLPNVLMKREAVESGCDYSLCFDDQGFLAEGAVENVCIVDDRGRVIVPELSNALTGTTLMRALDAVTGDMPVLFRKVTENDIYLAREVILLGTTIDALSVVRFNKKPIHDVRPGPVSKRMRQFLIQDLRDNGITLSS</sequence>
<evidence type="ECO:0000313" key="5">
    <source>
        <dbReference type="Proteomes" id="UP000198771"/>
    </source>
</evidence>
<dbReference type="InterPro" id="IPR050571">
    <property type="entry name" value="Class-IV_PLP-Dep_Aminotrnsfr"/>
</dbReference>